<protein>
    <submittedName>
        <fullName evidence="1">Uncharacterized protein</fullName>
    </submittedName>
</protein>
<sequence length="348" mass="37013">KHALPFPLSSLEPRTGAYSLTCTASIRNGEQVVGSSLLTYTPAKPADIGGVTKMDMHSGMLLARPAIGENGPTREFFLLVHPISTFDNTSLLNEVLDEMQKNGLWLTYDLRLTYTSVTEQVNQIKSRPNLLLWYSADEPDGTHDPLNATSLAQSLITSLDGSDGNGGAGYHPVSLVLNCENFFWSEYASDADVWVVEAILGISHGGLGRRRFSLGTTLLKTSLPAFLTPGVVSWNDPTPDDIKTSASGLALALTSGPSNMSAFILNPSSTFKQVTTSSGIDTGLWTLDGKTLLLAATLEAAELGLGLKGFGNGLTEVFCSGDCSIGDESVVLGSVDSVSEHETFVLNY</sequence>
<feature type="non-terminal residue" evidence="1">
    <location>
        <position position="1"/>
    </location>
</feature>
<gene>
    <name evidence="1" type="ORF">BT96DRAFT_1085985</name>
</gene>
<name>A0A6A4GLH8_9AGAR</name>
<dbReference type="AlphaFoldDB" id="A0A6A4GLH8"/>
<dbReference type="OrthoDB" id="2338662at2759"/>
<organism evidence="1 2">
    <name type="scientific">Gymnopus androsaceus JB14</name>
    <dbReference type="NCBI Taxonomy" id="1447944"/>
    <lineage>
        <taxon>Eukaryota</taxon>
        <taxon>Fungi</taxon>
        <taxon>Dikarya</taxon>
        <taxon>Basidiomycota</taxon>
        <taxon>Agaricomycotina</taxon>
        <taxon>Agaricomycetes</taxon>
        <taxon>Agaricomycetidae</taxon>
        <taxon>Agaricales</taxon>
        <taxon>Marasmiineae</taxon>
        <taxon>Omphalotaceae</taxon>
        <taxon>Gymnopus</taxon>
    </lineage>
</organism>
<keyword evidence="2" id="KW-1185">Reference proteome</keyword>
<proteinExistence type="predicted"/>
<dbReference type="EMBL" id="ML769882">
    <property type="protein sequence ID" value="KAE9386408.1"/>
    <property type="molecule type" value="Genomic_DNA"/>
</dbReference>
<reference evidence="1" key="1">
    <citation type="journal article" date="2019" name="Environ. Microbiol.">
        <title>Fungal ecological strategies reflected in gene transcription - a case study of two litter decomposers.</title>
        <authorList>
            <person name="Barbi F."/>
            <person name="Kohler A."/>
            <person name="Barry K."/>
            <person name="Baskaran P."/>
            <person name="Daum C."/>
            <person name="Fauchery L."/>
            <person name="Ihrmark K."/>
            <person name="Kuo A."/>
            <person name="LaButti K."/>
            <person name="Lipzen A."/>
            <person name="Morin E."/>
            <person name="Grigoriev I.V."/>
            <person name="Henrissat B."/>
            <person name="Lindahl B."/>
            <person name="Martin F."/>
        </authorList>
    </citation>
    <scope>NUCLEOTIDE SEQUENCE</scope>
    <source>
        <strain evidence="1">JB14</strain>
    </source>
</reference>
<dbReference type="Proteomes" id="UP000799118">
    <property type="component" value="Unassembled WGS sequence"/>
</dbReference>
<accession>A0A6A4GLH8</accession>
<evidence type="ECO:0000313" key="1">
    <source>
        <dbReference type="EMBL" id="KAE9386408.1"/>
    </source>
</evidence>
<evidence type="ECO:0000313" key="2">
    <source>
        <dbReference type="Proteomes" id="UP000799118"/>
    </source>
</evidence>